<dbReference type="EMBL" id="LS483466">
    <property type="protein sequence ID" value="SQI26371.1"/>
    <property type="molecule type" value="Genomic_DNA"/>
</dbReference>
<protein>
    <submittedName>
        <fullName evidence="1">Aerobactin siderophore ferric receptor protein IutA</fullName>
    </submittedName>
</protein>
<proteinExistence type="predicted"/>
<evidence type="ECO:0000313" key="2">
    <source>
        <dbReference type="Proteomes" id="UP000248731"/>
    </source>
</evidence>
<keyword evidence="1" id="KW-0675">Receptor</keyword>
<dbReference type="AlphaFoldDB" id="A0A2X4TGE1"/>
<organism evidence="1 2">
    <name type="scientific">Salmonella enterica subsp. arizonae</name>
    <dbReference type="NCBI Taxonomy" id="59203"/>
    <lineage>
        <taxon>Bacteria</taxon>
        <taxon>Pseudomonadati</taxon>
        <taxon>Pseudomonadota</taxon>
        <taxon>Gammaproteobacteria</taxon>
        <taxon>Enterobacterales</taxon>
        <taxon>Enterobacteriaceae</taxon>
        <taxon>Salmonella</taxon>
    </lineage>
</organism>
<gene>
    <name evidence="1" type="primary">iutA_2</name>
    <name evidence="1" type="ORF">NCTC7307_03773</name>
</gene>
<accession>A0A2X4TGE1</accession>
<sequence length="161" mass="18190">MITQYYKSQGDEDYGLNLGKDFSAISGTSTPYVSKGLHSDRIPGTERHLISLQYSNSDFFSQELVGQVYYRDESLLFYPFPTVNGEQTGDGFLLITARHRPVRMKLTLNSKPLDGWQITYGLDADHERFTSNQMFFNLAQSSASGGLNKPEDLHHWALSVV</sequence>
<reference evidence="1 2" key="1">
    <citation type="submission" date="2018-06" db="EMBL/GenBank/DDBJ databases">
        <authorList>
            <consortium name="Pathogen Informatics"/>
            <person name="Doyle S."/>
        </authorList>
    </citation>
    <scope>NUCLEOTIDE SEQUENCE [LARGE SCALE GENOMIC DNA]</scope>
    <source>
        <strain evidence="1 2">NCTC7307</strain>
    </source>
</reference>
<keyword evidence="2" id="KW-1185">Reference proteome</keyword>
<name>A0A2X4TGE1_SALER</name>
<dbReference type="Proteomes" id="UP000248731">
    <property type="component" value="Chromosome 1"/>
</dbReference>
<evidence type="ECO:0000313" key="1">
    <source>
        <dbReference type="EMBL" id="SQI26371.1"/>
    </source>
</evidence>